<dbReference type="EMBL" id="JAPEVI010000003">
    <property type="protein sequence ID" value="MCX2722149.1"/>
    <property type="molecule type" value="Genomic_DNA"/>
</dbReference>
<keyword evidence="1" id="KW-1133">Transmembrane helix</keyword>
<evidence type="ECO:0000313" key="3">
    <source>
        <dbReference type="Proteomes" id="UP001300261"/>
    </source>
</evidence>
<feature type="transmembrane region" description="Helical" evidence="1">
    <location>
        <begin position="35"/>
        <end position="56"/>
    </location>
</feature>
<proteinExistence type="predicted"/>
<evidence type="ECO:0008006" key="4">
    <source>
        <dbReference type="Google" id="ProtNLM"/>
    </source>
</evidence>
<reference evidence="2 3" key="1">
    <citation type="journal article" date="2016" name="Int. J. Syst. Evol. Microbiol.">
        <title>Labrenzia salina sp. nov., isolated from the rhizosphere of the halophyte Arthrocnemum macrostachyum.</title>
        <authorList>
            <person name="Camacho M."/>
            <person name="Redondo-Gomez S."/>
            <person name="Rodriguez-Llorente I."/>
            <person name="Rohde M."/>
            <person name="Sproer C."/>
            <person name="Schumann P."/>
            <person name="Klenk H.P."/>
            <person name="Montero-Calasanz M.D.C."/>
        </authorList>
    </citation>
    <scope>NUCLEOTIDE SEQUENCE [LARGE SCALE GENOMIC DNA]</scope>
    <source>
        <strain evidence="2 3">DSM 29163</strain>
    </source>
</reference>
<comment type="caution">
    <text evidence="2">The sequence shown here is derived from an EMBL/GenBank/DDBJ whole genome shotgun (WGS) entry which is preliminary data.</text>
</comment>
<accession>A0ABT3QYX6</accession>
<keyword evidence="3" id="KW-1185">Reference proteome</keyword>
<dbReference type="RefSeq" id="WP_265961846.1">
    <property type="nucleotide sequence ID" value="NZ_JAPEVI010000003.1"/>
</dbReference>
<evidence type="ECO:0000256" key="1">
    <source>
        <dbReference type="SAM" id="Phobius"/>
    </source>
</evidence>
<sequence>MPSLKSVLALDALTCAVMGVALMAGAPLLETLTAIPAGLSFAAGVLLIPVAAFMAVVAARFTAEPRAVWLVIAGNGGWVAASLVLVGAELIQPNAFGVAFILVQAAAVTALALMEFGALRANRQQSLA</sequence>
<feature type="transmembrane region" description="Helical" evidence="1">
    <location>
        <begin position="7"/>
        <end position="29"/>
    </location>
</feature>
<feature type="transmembrane region" description="Helical" evidence="1">
    <location>
        <begin position="94"/>
        <end position="114"/>
    </location>
</feature>
<feature type="transmembrane region" description="Helical" evidence="1">
    <location>
        <begin position="68"/>
        <end position="88"/>
    </location>
</feature>
<dbReference type="Proteomes" id="UP001300261">
    <property type="component" value="Unassembled WGS sequence"/>
</dbReference>
<gene>
    <name evidence="2" type="ORF">ON753_06975</name>
</gene>
<keyword evidence="1" id="KW-0812">Transmembrane</keyword>
<evidence type="ECO:0000313" key="2">
    <source>
        <dbReference type="EMBL" id="MCX2722149.1"/>
    </source>
</evidence>
<protein>
    <recommendedName>
        <fullName evidence="4">Integral membrane protein</fullName>
    </recommendedName>
</protein>
<keyword evidence="1" id="KW-0472">Membrane</keyword>
<name>A0ABT3QYX6_9HYPH</name>
<organism evidence="2 3">
    <name type="scientific">Roseibium salinum</name>
    <dbReference type="NCBI Taxonomy" id="1604349"/>
    <lineage>
        <taxon>Bacteria</taxon>
        <taxon>Pseudomonadati</taxon>
        <taxon>Pseudomonadota</taxon>
        <taxon>Alphaproteobacteria</taxon>
        <taxon>Hyphomicrobiales</taxon>
        <taxon>Stappiaceae</taxon>
        <taxon>Roseibium</taxon>
    </lineage>
</organism>